<protein>
    <recommendedName>
        <fullName evidence="2 6">Orotate phosphoribosyltransferase</fullName>
        <shortName evidence="6">OPRT</shortName>
        <shortName evidence="6">OPRTase</shortName>
        <ecNumber evidence="2 6">2.4.2.10</ecNumber>
    </recommendedName>
</protein>
<dbReference type="eggNOG" id="arCOG00029">
    <property type="taxonomic scope" value="Archaea"/>
</dbReference>
<keyword evidence="4 6" id="KW-0808">Transferase</keyword>
<feature type="binding site" evidence="6">
    <location>
        <position position="143"/>
    </location>
    <ligand>
        <name>orotate</name>
        <dbReference type="ChEBI" id="CHEBI:30839"/>
    </ligand>
</feature>
<comment type="similarity">
    <text evidence="6">Belongs to the purine/pyrimidine phosphoribosyltransferase family. PyrE subfamily.</text>
</comment>
<evidence type="ECO:0000256" key="4">
    <source>
        <dbReference type="ARBA" id="ARBA00022679"/>
    </source>
</evidence>
<comment type="function">
    <text evidence="6">Catalyzes the transfer of a ribosyl phosphate group from 5-phosphoribose 1-diphosphate to orotate, leading to the formation of orotidine monophosphate (OMP).</text>
</comment>
<keyword evidence="9" id="KW-1185">Reference proteome</keyword>
<dbReference type="GO" id="GO:0044205">
    <property type="term" value="P:'de novo' UMP biosynthetic process"/>
    <property type="evidence" value="ECO:0007669"/>
    <property type="project" value="UniProtKB-UniRule"/>
</dbReference>
<feature type="binding site" evidence="6">
    <location>
        <position position="86"/>
    </location>
    <ligand>
        <name>5-phospho-alpha-D-ribose 1-diphosphate</name>
        <dbReference type="ChEBI" id="CHEBI:58017"/>
        <note>ligand shared between dimeric partners</note>
    </ligand>
</feature>
<dbReference type="InterPro" id="IPR023031">
    <property type="entry name" value="OPRT"/>
</dbReference>
<evidence type="ECO:0000256" key="1">
    <source>
        <dbReference type="ARBA" id="ARBA00004889"/>
    </source>
</evidence>
<dbReference type="SUPFAM" id="SSF53271">
    <property type="entry name" value="PRTase-like"/>
    <property type="match status" value="1"/>
</dbReference>
<gene>
    <name evidence="6" type="primary">pyrE</name>
    <name evidence="8" type="ORF">MetMK1DRAFT_00031800</name>
</gene>
<dbReference type="CDD" id="cd06223">
    <property type="entry name" value="PRTases_typeI"/>
    <property type="match status" value="1"/>
</dbReference>
<name>H2C9A9_9CREN</name>
<proteinExistence type="inferred from homology"/>
<feature type="binding site" evidence="6">
    <location>
        <position position="115"/>
    </location>
    <ligand>
        <name>orotate</name>
        <dbReference type="ChEBI" id="CHEBI:30839"/>
    </ligand>
</feature>
<dbReference type="HAMAP" id="MF_01208">
    <property type="entry name" value="PyrE"/>
    <property type="match status" value="1"/>
</dbReference>
<comment type="cofactor">
    <cofactor evidence="6">
        <name>Mg(2+)</name>
        <dbReference type="ChEBI" id="CHEBI:18420"/>
    </cofactor>
</comment>
<dbReference type="InterPro" id="IPR004467">
    <property type="entry name" value="Or_phspho_trans_dom"/>
</dbReference>
<dbReference type="InterPro" id="IPR000836">
    <property type="entry name" value="PRTase_dom"/>
</dbReference>
<dbReference type="GO" id="GO:0004588">
    <property type="term" value="F:orotate phosphoribosyltransferase activity"/>
    <property type="evidence" value="ECO:0007669"/>
    <property type="project" value="UniProtKB-UniRule"/>
</dbReference>
<comment type="catalytic activity">
    <reaction evidence="6">
        <text>orotidine 5'-phosphate + diphosphate = orotate + 5-phospho-alpha-D-ribose 1-diphosphate</text>
        <dbReference type="Rhea" id="RHEA:10380"/>
        <dbReference type="ChEBI" id="CHEBI:30839"/>
        <dbReference type="ChEBI" id="CHEBI:33019"/>
        <dbReference type="ChEBI" id="CHEBI:57538"/>
        <dbReference type="ChEBI" id="CHEBI:58017"/>
        <dbReference type="EC" id="2.4.2.10"/>
    </reaction>
</comment>
<feature type="binding site" description="in other chain" evidence="6">
    <location>
        <begin position="111"/>
        <end position="119"/>
    </location>
    <ligand>
        <name>5-phospho-alpha-D-ribose 1-diphosphate</name>
        <dbReference type="ChEBI" id="CHEBI:58017"/>
        <note>ligand shared between dimeric partners</note>
    </ligand>
</feature>
<dbReference type="PANTHER" id="PTHR19278:SF9">
    <property type="entry name" value="URIDINE 5'-MONOPHOSPHATE SYNTHASE"/>
    <property type="match status" value="1"/>
</dbReference>
<dbReference type="Pfam" id="PF00156">
    <property type="entry name" value="Pribosyltran"/>
    <property type="match status" value="1"/>
</dbReference>
<dbReference type="GO" id="GO:0019856">
    <property type="term" value="P:pyrimidine nucleobase biosynthetic process"/>
    <property type="evidence" value="ECO:0007669"/>
    <property type="project" value="TreeGrafter"/>
</dbReference>
<dbReference type="OrthoDB" id="9089at2157"/>
<comment type="caution">
    <text evidence="6">Lacks conserved residue(s) required for the propagation of feature annotation.</text>
</comment>
<evidence type="ECO:0000256" key="3">
    <source>
        <dbReference type="ARBA" id="ARBA00022676"/>
    </source>
</evidence>
<feature type="binding site" evidence="6">
    <location>
        <position position="92"/>
    </location>
    <ligand>
        <name>5-phospho-alpha-D-ribose 1-diphosphate</name>
        <dbReference type="ChEBI" id="CHEBI:58017"/>
        <note>ligand shared between dimeric partners</note>
    </ligand>
</feature>
<dbReference type="UniPathway" id="UPA00070">
    <property type="reaction ID" value="UER00119"/>
</dbReference>
<evidence type="ECO:0000259" key="7">
    <source>
        <dbReference type="Pfam" id="PF00156"/>
    </source>
</evidence>
<evidence type="ECO:0000313" key="9">
    <source>
        <dbReference type="Proteomes" id="UP000003980"/>
    </source>
</evidence>
<comment type="pathway">
    <text evidence="1 6">Pyrimidine metabolism; UMP biosynthesis via de novo pathway; UMP from orotate: step 1/2.</text>
</comment>
<organism evidence="8 9">
    <name type="scientific">Metallosphaera yellowstonensis MK1</name>
    <dbReference type="NCBI Taxonomy" id="671065"/>
    <lineage>
        <taxon>Archaea</taxon>
        <taxon>Thermoproteota</taxon>
        <taxon>Thermoprotei</taxon>
        <taxon>Sulfolobales</taxon>
        <taxon>Sulfolobaceae</taxon>
        <taxon>Metallosphaera</taxon>
    </lineage>
</organism>
<accession>H2C9A9</accession>
<dbReference type="InterPro" id="IPR029057">
    <property type="entry name" value="PRTase-like"/>
</dbReference>
<dbReference type="AlphaFoldDB" id="H2C9A9"/>
<feature type="domain" description="Phosphoribosyltransferase" evidence="7">
    <location>
        <begin position="41"/>
        <end position="150"/>
    </location>
</feature>
<dbReference type="PANTHER" id="PTHR19278">
    <property type="entry name" value="OROTATE PHOSPHORIBOSYLTRANSFERASE"/>
    <property type="match status" value="1"/>
</dbReference>
<reference evidence="8 9" key="1">
    <citation type="submission" date="2012-01" db="EMBL/GenBank/DDBJ databases">
        <title>Improved High-Quality Draft sequence of Metallosphaera yellowstonensis MK1.</title>
        <authorList>
            <consortium name="US DOE Joint Genome Institute"/>
            <person name="Lucas S."/>
            <person name="Han J."/>
            <person name="Cheng J.-F."/>
            <person name="Goodwin L."/>
            <person name="Pitluck S."/>
            <person name="Peters L."/>
            <person name="Teshima H."/>
            <person name="Detter J.C."/>
            <person name="Han C."/>
            <person name="Tapia R."/>
            <person name="Land M."/>
            <person name="Hauser L."/>
            <person name="Kyrpides N."/>
            <person name="Kozubal M."/>
            <person name="Macur R.E."/>
            <person name="Jay Z."/>
            <person name="Inskeep W."/>
            <person name="Woyke T."/>
        </authorList>
    </citation>
    <scope>NUCLEOTIDE SEQUENCE [LARGE SCALE GENOMIC DNA]</scope>
    <source>
        <strain evidence="8 9">MK1</strain>
    </source>
</reference>
<dbReference type="STRING" id="671065.MetMK1DRAFT_00031800"/>
<keyword evidence="6" id="KW-0460">Magnesium</keyword>
<feature type="binding site" evidence="6">
    <location>
        <position position="90"/>
    </location>
    <ligand>
        <name>5-phospho-alpha-D-ribose 1-diphosphate</name>
        <dbReference type="ChEBI" id="CHEBI:58017"/>
        <note>ligand shared between dimeric partners</note>
    </ligand>
</feature>
<sequence length="191" mass="21382">MNIGSVLMERKLLMIGNFVLTSGKTSPYYLDLRKLPSYPEFFKIVEEAMERVKDIDYDVILGVATGGVPLASFMACKLGKPMGYVRIEKKGHGTDRLIEAEVSDKKVLVVDDVATTGGSLERASLEVFRNGGRVVGALVIVDREEGAERKLREMGMEFRAIYRISEILRSILDKLSETDRAQILEYMRGNV</sequence>
<keyword evidence="3 6" id="KW-0328">Glycosyltransferase</keyword>
<evidence type="ECO:0000313" key="8">
    <source>
        <dbReference type="EMBL" id="EHP68735.1"/>
    </source>
</evidence>
<evidence type="ECO:0000256" key="6">
    <source>
        <dbReference type="HAMAP-Rule" id="MF_01208"/>
    </source>
</evidence>
<dbReference type="EC" id="2.4.2.10" evidence="2 6"/>
<dbReference type="EMBL" id="JH597770">
    <property type="protein sequence ID" value="EHP68735.1"/>
    <property type="molecule type" value="Genomic_DNA"/>
</dbReference>
<dbReference type="Gene3D" id="3.40.50.2020">
    <property type="match status" value="1"/>
</dbReference>
<dbReference type="HOGENOM" id="CLU_074878_2_0_2"/>
<dbReference type="NCBIfam" id="TIGR00336">
    <property type="entry name" value="pyrE"/>
    <property type="match status" value="1"/>
</dbReference>
<evidence type="ECO:0000256" key="2">
    <source>
        <dbReference type="ARBA" id="ARBA00011971"/>
    </source>
</evidence>
<dbReference type="GO" id="GO:0000287">
    <property type="term" value="F:magnesium ion binding"/>
    <property type="evidence" value="ECO:0007669"/>
    <property type="project" value="UniProtKB-UniRule"/>
</dbReference>
<comment type="subunit">
    <text evidence="6">Homodimer.</text>
</comment>
<evidence type="ECO:0000256" key="5">
    <source>
        <dbReference type="ARBA" id="ARBA00022975"/>
    </source>
</evidence>
<dbReference type="Proteomes" id="UP000003980">
    <property type="component" value="Unassembled WGS sequence"/>
</dbReference>
<dbReference type="RefSeq" id="WP_009075470.1">
    <property type="nucleotide sequence ID" value="NZ_JH597770.1"/>
</dbReference>
<keyword evidence="5 6" id="KW-0665">Pyrimidine biosynthesis</keyword>